<evidence type="ECO:0000313" key="3">
    <source>
        <dbReference type="Proteomes" id="UP000245678"/>
    </source>
</evidence>
<feature type="chain" id="PRO_5016378336" description="PKD domain-containing protein" evidence="1">
    <location>
        <begin position="25"/>
        <end position="252"/>
    </location>
</feature>
<evidence type="ECO:0008006" key="4">
    <source>
        <dbReference type="Google" id="ProtNLM"/>
    </source>
</evidence>
<protein>
    <recommendedName>
        <fullName evidence="4">PKD domain-containing protein</fullName>
    </recommendedName>
</protein>
<dbReference type="EMBL" id="QGHA01000008">
    <property type="protein sequence ID" value="PWK75263.1"/>
    <property type="molecule type" value="Genomic_DNA"/>
</dbReference>
<dbReference type="AlphaFoldDB" id="A0A316H4C2"/>
<feature type="signal peptide" evidence="1">
    <location>
        <begin position="1"/>
        <end position="24"/>
    </location>
</feature>
<dbReference type="Proteomes" id="UP000245678">
    <property type="component" value="Unassembled WGS sequence"/>
</dbReference>
<reference evidence="2 3" key="1">
    <citation type="submission" date="2018-05" db="EMBL/GenBank/DDBJ databases">
        <title>Genomic Encyclopedia of Archaeal and Bacterial Type Strains, Phase II (KMG-II): from individual species to whole genera.</title>
        <authorList>
            <person name="Goeker M."/>
        </authorList>
    </citation>
    <scope>NUCLEOTIDE SEQUENCE [LARGE SCALE GENOMIC DNA]</scope>
    <source>
        <strain evidence="2 3">DSM 19975</strain>
    </source>
</reference>
<keyword evidence="1" id="KW-0732">Signal</keyword>
<evidence type="ECO:0000256" key="1">
    <source>
        <dbReference type="SAM" id="SignalP"/>
    </source>
</evidence>
<name>A0A316H4C2_9SPHI</name>
<proteinExistence type="predicted"/>
<sequence>MTSLNSIPALLLLCLILFTITACTKNGEPNAPTGQIAISKLKLKINQPDSMLLVGADTTKAVTWTINPAGSDTLQTHTIAALVKFNKAGQYTIKASNGAITSNTVTVTVIDSVWAPVYNANFSADEQINFTPRIIKSAQSDSSYIGFTATTKNSYCTNSRLEYGSYFDKSDYYIQFNGIFFVIPECGIGSSPVSATNDYSSYLTPLKPGTYPIHILFEGTNHNGTIEVTSTQVIFHWDNTSGVIISPTTLSR</sequence>
<comment type="caution">
    <text evidence="2">The sequence shown here is derived from an EMBL/GenBank/DDBJ whole genome shotgun (WGS) entry which is preliminary data.</text>
</comment>
<dbReference type="RefSeq" id="WP_109609221.1">
    <property type="nucleotide sequence ID" value="NZ_QGHA01000008.1"/>
</dbReference>
<evidence type="ECO:0000313" key="2">
    <source>
        <dbReference type="EMBL" id="PWK75263.1"/>
    </source>
</evidence>
<keyword evidence="3" id="KW-1185">Reference proteome</keyword>
<organism evidence="2 3">
    <name type="scientific">Mucilaginibacter oryzae</name>
    <dbReference type="NCBI Taxonomy" id="468058"/>
    <lineage>
        <taxon>Bacteria</taxon>
        <taxon>Pseudomonadati</taxon>
        <taxon>Bacteroidota</taxon>
        <taxon>Sphingobacteriia</taxon>
        <taxon>Sphingobacteriales</taxon>
        <taxon>Sphingobacteriaceae</taxon>
        <taxon>Mucilaginibacter</taxon>
    </lineage>
</organism>
<accession>A0A316H4C2</accession>
<gene>
    <name evidence="2" type="ORF">LX99_03756</name>
</gene>